<gene>
    <name evidence="1" type="ordered locus">Dbac_0607</name>
</gene>
<dbReference type="NCBIfam" id="TIGR02683">
    <property type="entry name" value="upstrm_HI1419"/>
    <property type="match status" value="1"/>
</dbReference>
<dbReference type="OrthoDB" id="9800258at2"/>
<dbReference type="Proteomes" id="UP000002216">
    <property type="component" value="Chromosome"/>
</dbReference>
<reference evidence="1 2" key="1">
    <citation type="journal article" date="2009" name="Stand. Genomic Sci.">
        <title>Complete genome sequence of Desulfomicrobium baculatum type strain (X).</title>
        <authorList>
            <person name="Copeland A."/>
            <person name="Spring S."/>
            <person name="Goker M."/>
            <person name="Schneider S."/>
            <person name="Lapidus A."/>
            <person name="Del Rio T.G."/>
            <person name="Tice H."/>
            <person name="Cheng J.F."/>
            <person name="Chen F."/>
            <person name="Nolan M."/>
            <person name="Bruce D."/>
            <person name="Goodwin L."/>
            <person name="Pitluck S."/>
            <person name="Ivanova N."/>
            <person name="Mavrommatis K."/>
            <person name="Ovchinnikova G."/>
            <person name="Pati A."/>
            <person name="Chen A."/>
            <person name="Palaniappan K."/>
            <person name="Land M."/>
            <person name="Hauser L."/>
            <person name="Chang Y.J."/>
            <person name="Jeffries C.C."/>
            <person name="Meincke L."/>
            <person name="Sims D."/>
            <person name="Brettin T."/>
            <person name="Detter J.C."/>
            <person name="Han C."/>
            <person name="Chain P."/>
            <person name="Bristow J."/>
            <person name="Eisen J.A."/>
            <person name="Markowitz V."/>
            <person name="Hugenholtz P."/>
            <person name="Kyrpides N.C."/>
            <person name="Klenk H.P."/>
            <person name="Lucas S."/>
        </authorList>
    </citation>
    <scope>NUCLEOTIDE SEQUENCE [LARGE SCALE GENOMIC DNA]</scope>
    <source>
        <strain evidence="2">DSM 4028 / VKM B-1378 / X</strain>
    </source>
</reference>
<dbReference type="InterPro" id="IPR014056">
    <property type="entry name" value="TypeIITA-like_toxin_pred"/>
</dbReference>
<protein>
    <submittedName>
        <fullName evidence="1">Addiction module killer protein</fullName>
    </submittedName>
</protein>
<evidence type="ECO:0000313" key="1">
    <source>
        <dbReference type="EMBL" id="ACU88731.1"/>
    </source>
</evidence>
<dbReference type="eggNOG" id="COG3657">
    <property type="taxonomic scope" value="Bacteria"/>
</dbReference>
<dbReference type="STRING" id="525897.Dbac_0607"/>
<dbReference type="InterPro" id="IPR009241">
    <property type="entry name" value="HigB-like"/>
</dbReference>
<dbReference type="KEGG" id="dba:Dbac_0607"/>
<keyword evidence="2" id="KW-1185">Reference proteome</keyword>
<dbReference type="PANTHER" id="PTHR41791:SF1">
    <property type="entry name" value="SSL7039 PROTEIN"/>
    <property type="match status" value="1"/>
</dbReference>
<dbReference type="PANTHER" id="PTHR41791">
    <property type="entry name" value="SSL7039 PROTEIN"/>
    <property type="match status" value="1"/>
</dbReference>
<dbReference type="Pfam" id="PF05973">
    <property type="entry name" value="Gp49"/>
    <property type="match status" value="1"/>
</dbReference>
<name>C7LX58_DESBD</name>
<dbReference type="PIRSF" id="PIRSF028744">
    <property type="entry name" value="Addict_mod_HI1419"/>
    <property type="match status" value="1"/>
</dbReference>
<evidence type="ECO:0000313" key="2">
    <source>
        <dbReference type="Proteomes" id="UP000002216"/>
    </source>
</evidence>
<sequence>MNTVYRSSLFDSWLRSLRDKAAQARIFNRIRNVELGNLGDYKTLGGGLFELRVHHGPGYRLYFTRNGETVVFLLAGGEKSTQGKDILRARKLMEK</sequence>
<dbReference type="EMBL" id="CP001629">
    <property type="protein sequence ID" value="ACU88731.1"/>
    <property type="molecule type" value="Genomic_DNA"/>
</dbReference>
<dbReference type="HOGENOM" id="CLU_152445_0_1_7"/>
<accession>C7LX58</accession>
<organism evidence="1 2">
    <name type="scientific">Desulfomicrobium baculatum (strain DSM 4028 / VKM B-1378 / X)</name>
    <name type="common">Desulfovibrio baculatus</name>
    <dbReference type="NCBI Taxonomy" id="525897"/>
    <lineage>
        <taxon>Bacteria</taxon>
        <taxon>Pseudomonadati</taxon>
        <taxon>Thermodesulfobacteriota</taxon>
        <taxon>Desulfovibrionia</taxon>
        <taxon>Desulfovibrionales</taxon>
        <taxon>Desulfomicrobiaceae</taxon>
        <taxon>Desulfomicrobium</taxon>
    </lineage>
</organism>
<dbReference type="AlphaFoldDB" id="C7LX58"/>
<proteinExistence type="predicted"/>